<evidence type="ECO:0000259" key="1">
    <source>
        <dbReference type="PROSITE" id="PS50093"/>
    </source>
</evidence>
<dbReference type="Pfam" id="PF18962">
    <property type="entry name" value="Por_Secre_tail"/>
    <property type="match status" value="1"/>
</dbReference>
<evidence type="ECO:0000313" key="3">
    <source>
        <dbReference type="Proteomes" id="UP000198393"/>
    </source>
</evidence>
<sequence length="664" mass="74336">MKNLLTLFTLISFFSYSQTPCEDGKAGQYDCFGIDLQSHITAPDLGAEEHNGRWINDIWGWVDPDNGREYALVGMTNGTSFVDITDPVNPVVMGVLIEHNSQNTTTNQTLHDEAKSVWRDIKVYQNHAYIVSEDSGHGLQVFDLTDLRDVASPSKDHQFAEAGHYDGIGKAHNIVINEETGFAYAVGANEGSQCSGGGLHIIDLSDPKNPVFAGCFDEDGYTHDAQCVIYNGPDPDYQGMEICFNSNEDEVTIVNVNDKSDISIVSKGEYDAQYTHQGWLTEDHKYFLSNDELDEYYLSRNTRTFIWDVQDLDNPTLLGYYEHGTQAIDHNLYVKDNYVYESNYANGLRILDTTGISQGSLHEEAFFDTFVSSDVTDFIGTWSNYPYFPSGNIAVSDITNGLFVLKQKSFYIVDQPTNVETCVGAHLDIPINVVGTNLEFQWQVDDGSGFKNIDDFERYKNTQTTMMHAHTLEQSQSGNQYRCIISNGESELTSDVMTLHVLDTPKADFTYELDDISGEIIFTNSSLHATDFEWAFGDGGHSFLETPMHQYQEEGMYEVILIATNGCTSDTLTQSIELVILSASDELSDYNIYPTVVDEVLTIESNSKSGFTYGIFSLQGNQLMKKQVYGSSEKVNLSKLVEGLYILNIQSGNRIISRKIVVER</sequence>
<dbReference type="GO" id="GO:0005576">
    <property type="term" value="C:extracellular region"/>
    <property type="evidence" value="ECO:0007669"/>
    <property type="project" value="TreeGrafter"/>
</dbReference>
<dbReference type="PANTHER" id="PTHR38787:SF3">
    <property type="entry name" value="REGULATORY P DOMAIN-CONTAINING PROTEIN"/>
    <property type="match status" value="1"/>
</dbReference>
<dbReference type="Pfam" id="PF08309">
    <property type="entry name" value="LVIVD"/>
    <property type="match status" value="1"/>
</dbReference>
<dbReference type="InterPro" id="IPR000601">
    <property type="entry name" value="PKD_dom"/>
</dbReference>
<organism evidence="2 3">
    <name type="scientific">Ekhidna lutea</name>
    <dbReference type="NCBI Taxonomy" id="447679"/>
    <lineage>
        <taxon>Bacteria</taxon>
        <taxon>Pseudomonadati</taxon>
        <taxon>Bacteroidota</taxon>
        <taxon>Cytophagia</taxon>
        <taxon>Cytophagales</taxon>
        <taxon>Reichenbachiellaceae</taxon>
        <taxon>Ekhidna</taxon>
    </lineage>
</organism>
<dbReference type="CDD" id="cd00146">
    <property type="entry name" value="PKD"/>
    <property type="match status" value="1"/>
</dbReference>
<protein>
    <submittedName>
        <fullName evidence="2">Choice-of-anchor B domain-containing protein</fullName>
    </submittedName>
</protein>
<dbReference type="SUPFAM" id="SSF51004">
    <property type="entry name" value="C-terminal (heme d1) domain of cytochrome cd1-nitrite reductase"/>
    <property type="match status" value="1"/>
</dbReference>
<proteinExistence type="predicted"/>
<dbReference type="InterPro" id="IPR013783">
    <property type="entry name" value="Ig-like_fold"/>
</dbReference>
<dbReference type="InterPro" id="IPR026444">
    <property type="entry name" value="Secre_tail"/>
</dbReference>
<dbReference type="SUPFAM" id="SSF49299">
    <property type="entry name" value="PKD domain"/>
    <property type="match status" value="1"/>
</dbReference>
<dbReference type="OrthoDB" id="7794186at2"/>
<dbReference type="PROSITE" id="PS50093">
    <property type="entry name" value="PKD"/>
    <property type="match status" value="1"/>
</dbReference>
<dbReference type="RefSeq" id="WP_089355163.1">
    <property type="nucleotide sequence ID" value="NZ_FZPD01000001.1"/>
</dbReference>
<evidence type="ECO:0000313" key="2">
    <source>
        <dbReference type="EMBL" id="SNS49590.1"/>
    </source>
</evidence>
<dbReference type="InterPro" id="IPR035986">
    <property type="entry name" value="PKD_dom_sf"/>
</dbReference>
<dbReference type="Gene3D" id="2.60.40.10">
    <property type="entry name" value="Immunoglobulins"/>
    <property type="match status" value="2"/>
</dbReference>
<reference evidence="2 3" key="1">
    <citation type="submission" date="2017-06" db="EMBL/GenBank/DDBJ databases">
        <authorList>
            <person name="Kim H.J."/>
            <person name="Triplett B.A."/>
        </authorList>
    </citation>
    <scope>NUCLEOTIDE SEQUENCE [LARGE SCALE GENOMIC DNA]</scope>
    <source>
        <strain evidence="2 3">DSM 19307</strain>
    </source>
</reference>
<dbReference type="Proteomes" id="UP000198393">
    <property type="component" value="Unassembled WGS sequence"/>
</dbReference>
<dbReference type="InterPro" id="IPR013211">
    <property type="entry name" value="LVIVD"/>
</dbReference>
<dbReference type="NCBIfam" id="TIGR04183">
    <property type="entry name" value="Por_Secre_tail"/>
    <property type="match status" value="1"/>
</dbReference>
<dbReference type="AlphaFoldDB" id="A0A239EXV9"/>
<dbReference type="PANTHER" id="PTHR38787">
    <property type="entry name" value="REGULATORY P DOMAIN-CONTAINING PROTEIN"/>
    <property type="match status" value="1"/>
</dbReference>
<gene>
    <name evidence="2" type="ORF">SAMN05421640_0391</name>
</gene>
<accession>A0A239EXV9</accession>
<dbReference type="NCBIfam" id="TIGR04312">
    <property type="entry name" value="choice_anch_B"/>
    <property type="match status" value="1"/>
</dbReference>
<dbReference type="InterPro" id="IPR011048">
    <property type="entry name" value="Haem_d1_sf"/>
</dbReference>
<name>A0A239EXV9_EKHLU</name>
<dbReference type="EMBL" id="FZPD01000001">
    <property type="protein sequence ID" value="SNS49590.1"/>
    <property type="molecule type" value="Genomic_DNA"/>
</dbReference>
<keyword evidence="3" id="KW-1185">Reference proteome</keyword>
<dbReference type="Pfam" id="PF18911">
    <property type="entry name" value="PKD_4"/>
    <property type="match status" value="1"/>
</dbReference>
<dbReference type="InterPro" id="IPR027589">
    <property type="entry name" value="Choice_anch_B"/>
</dbReference>
<feature type="domain" description="PKD" evidence="1">
    <location>
        <begin position="532"/>
        <end position="585"/>
    </location>
</feature>